<keyword evidence="1" id="KW-1133">Transmembrane helix</keyword>
<keyword evidence="1" id="KW-0472">Membrane</keyword>
<name>A0A075B0U9_ROZAC</name>
<dbReference type="HOGENOM" id="CLU_1441790_0_0_1"/>
<protein>
    <submittedName>
        <fullName evidence="2">Uncharacterized protein</fullName>
    </submittedName>
</protein>
<gene>
    <name evidence="2" type="ORF">O9G_004710</name>
</gene>
<dbReference type="AlphaFoldDB" id="A0A075B0U9"/>
<accession>A0A075B0U9</accession>
<reference evidence="2 3" key="1">
    <citation type="journal article" date="2013" name="Curr. Biol.">
        <title>Shared signatures of parasitism and phylogenomics unite Cryptomycota and microsporidia.</title>
        <authorList>
            <person name="James T.Y."/>
            <person name="Pelin A."/>
            <person name="Bonen L."/>
            <person name="Ahrendt S."/>
            <person name="Sain D."/>
            <person name="Corradi N."/>
            <person name="Stajich J.E."/>
        </authorList>
    </citation>
    <scope>NUCLEOTIDE SEQUENCE [LARGE SCALE GENOMIC DNA]</scope>
    <source>
        <strain evidence="2 3">CSF55</strain>
    </source>
</reference>
<evidence type="ECO:0000256" key="1">
    <source>
        <dbReference type="SAM" id="Phobius"/>
    </source>
</evidence>
<organism evidence="2 3">
    <name type="scientific">Rozella allomycis (strain CSF55)</name>
    <dbReference type="NCBI Taxonomy" id="988480"/>
    <lineage>
        <taxon>Eukaryota</taxon>
        <taxon>Fungi</taxon>
        <taxon>Fungi incertae sedis</taxon>
        <taxon>Cryptomycota</taxon>
        <taxon>Cryptomycota incertae sedis</taxon>
        <taxon>Rozella</taxon>
    </lineage>
</organism>
<keyword evidence="1" id="KW-0812">Transmembrane</keyword>
<dbReference type="Proteomes" id="UP000030755">
    <property type="component" value="Unassembled WGS sequence"/>
</dbReference>
<dbReference type="EMBL" id="KE560951">
    <property type="protein sequence ID" value="EPZ34456.1"/>
    <property type="molecule type" value="Genomic_DNA"/>
</dbReference>
<keyword evidence="3" id="KW-1185">Reference proteome</keyword>
<sequence>MKDMLIRNLKKGLWASIFIAFVTFAISYASLKYRGTHKLDRTFQSLVNVTDKQKYFERECLKLPKLQYSEDDKRIPSCPFISGDTYRSFCHHVFDDSTPPSVYYYKAGRIKKNELVFVATHILDKVSPALLQNAKEPYILITSNSDDSAPNNFQDLLKSEKLIAWFPQNADMIHEKVYPIPIGLANYM</sequence>
<feature type="transmembrane region" description="Helical" evidence="1">
    <location>
        <begin position="12"/>
        <end position="31"/>
    </location>
</feature>
<proteinExistence type="predicted"/>
<evidence type="ECO:0000313" key="2">
    <source>
        <dbReference type="EMBL" id="EPZ34456.1"/>
    </source>
</evidence>
<evidence type="ECO:0000313" key="3">
    <source>
        <dbReference type="Proteomes" id="UP000030755"/>
    </source>
</evidence>